<dbReference type="PANTHER" id="PTHR45011:SF1">
    <property type="entry name" value="DAP3-BINDING CELL DEATH ENHANCER 1"/>
    <property type="match status" value="1"/>
</dbReference>
<dbReference type="PANTHER" id="PTHR45011">
    <property type="entry name" value="DAP3-BINDING CELL DEATH ENHANCER 1"/>
    <property type="match status" value="1"/>
</dbReference>
<sequence length="241" mass="25827">MTQLDPLSSEDIAARLSGSPEERAALIREGAEAGLAEAQAVLGQMLLDQQKPAEAFGWFWKAAQQGHPMGLNMLGRCYDLGWGTRIDKARAAECFRVAAEAGLDWGMYNYGSALALGAGLTQDKAAALGWFQKASAMGHAKSTNFVGSFHEEGTIVPRDMAAAADCYARAAEGGDFRGMFNHARMLAEAGDVDGALLWIERCGAEAKPVFRDKALAWLAQVPDERLRTRGSAALRKEGTSC</sequence>
<organism evidence="1 2">
    <name type="scientific">Sphingomonas kyeonggiensis</name>
    <dbReference type="NCBI Taxonomy" id="1268553"/>
    <lineage>
        <taxon>Bacteria</taxon>
        <taxon>Pseudomonadati</taxon>
        <taxon>Pseudomonadota</taxon>
        <taxon>Alphaproteobacteria</taxon>
        <taxon>Sphingomonadales</taxon>
        <taxon>Sphingomonadaceae</taxon>
        <taxon>Sphingomonas</taxon>
    </lineage>
</organism>
<dbReference type="Gene3D" id="1.25.40.10">
    <property type="entry name" value="Tetratricopeptide repeat domain"/>
    <property type="match status" value="1"/>
</dbReference>
<dbReference type="InterPro" id="IPR052748">
    <property type="entry name" value="ISR_Activator"/>
</dbReference>
<comment type="caution">
    <text evidence="1">The sequence shown here is derived from an EMBL/GenBank/DDBJ whole genome shotgun (WGS) entry which is preliminary data.</text>
</comment>
<gene>
    <name evidence="1" type="ORF">HNP52_000120</name>
</gene>
<accession>A0A7W7JXH7</accession>
<protein>
    <submittedName>
        <fullName evidence="1">TPR repeat protein</fullName>
    </submittedName>
</protein>
<dbReference type="InterPro" id="IPR006597">
    <property type="entry name" value="Sel1-like"/>
</dbReference>
<dbReference type="AlphaFoldDB" id="A0A7W7JXH7"/>
<proteinExistence type="predicted"/>
<keyword evidence="2" id="KW-1185">Reference proteome</keyword>
<evidence type="ECO:0000313" key="2">
    <source>
        <dbReference type="Proteomes" id="UP000575241"/>
    </source>
</evidence>
<dbReference type="SMART" id="SM00671">
    <property type="entry name" value="SEL1"/>
    <property type="match status" value="4"/>
</dbReference>
<dbReference type="RefSeq" id="WP_184161011.1">
    <property type="nucleotide sequence ID" value="NZ_JACHLN010000001.1"/>
</dbReference>
<reference evidence="1 2" key="1">
    <citation type="submission" date="2020-08" db="EMBL/GenBank/DDBJ databases">
        <title>Functional genomics of gut bacteria from endangered species of beetles.</title>
        <authorList>
            <person name="Carlos-Shanley C."/>
        </authorList>
    </citation>
    <scope>NUCLEOTIDE SEQUENCE [LARGE SCALE GENOMIC DNA]</scope>
    <source>
        <strain evidence="1 2">S00224</strain>
    </source>
</reference>
<dbReference type="Proteomes" id="UP000575241">
    <property type="component" value="Unassembled WGS sequence"/>
</dbReference>
<dbReference type="Pfam" id="PF08238">
    <property type="entry name" value="Sel1"/>
    <property type="match status" value="4"/>
</dbReference>
<name>A0A7W7JXH7_9SPHN</name>
<dbReference type="SUPFAM" id="SSF81901">
    <property type="entry name" value="HCP-like"/>
    <property type="match status" value="1"/>
</dbReference>
<evidence type="ECO:0000313" key="1">
    <source>
        <dbReference type="EMBL" id="MBB4837069.1"/>
    </source>
</evidence>
<dbReference type="InterPro" id="IPR011990">
    <property type="entry name" value="TPR-like_helical_dom_sf"/>
</dbReference>
<dbReference type="EMBL" id="JACHLN010000001">
    <property type="protein sequence ID" value="MBB4837069.1"/>
    <property type="molecule type" value="Genomic_DNA"/>
</dbReference>